<dbReference type="AlphaFoldDB" id="A6NYI7"/>
<feature type="transmembrane region" description="Helical" evidence="1">
    <location>
        <begin position="156"/>
        <end position="175"/>
    </location>
</feature>
<keyword evidence="3" id="KW-1185">Reference proteome</keyword>
<keyword evidence="1" id="KW-0472">Membrane</keyword>
<name>A6NYI7_9FIRM</name>
<feature type="transmembrane region" description="Helical" evidence="1">
    <location>
        <begin position="85"/>
        <end position="108"/>
    </location>
</feature>
<reference evidence="2 3" key="2">
    <citation type="submission" date="2007-06" db="EMBL/GenBank/DDBJ databases">
        <title>Draft genome sequence of Pseudoflavonifractor capillosus ATCC 29799.</title>
        <authorList>
            <person name="Sudarsanam P."/>
            <person name="Ley R."/>
            <person name="Guruge J."/>
            <person name="Turnbaugh P.J."/>
            <person name="Mahowald M."/>
            <person name="Liep D."/>
            <person name="Gordon J."/>
        </authorList>
    </citation>
    <scope>NUCLEOTIDE SEQUENCE [LARGE SCALE GENOMIC DNA]</scope>
    <source>
        <strain evidence="2 3">ATCC 29799</strain>
    </source>
</reference>
<evidence type="ECO:0000313" key="2">
    <source>
        <dbReference type="EMBL" id="EDM98486.1"/>
    </source>
</evidence>
<keyword evidence="1" id="KW-0812">Transmembrane</keyword>
<dbReference type="eggNOG" id="ENOG502Z8J5">
    <property type="taxonomic scope" value="Bacteria"/>
</dbReference>
<gene>
    <name evidence="2" type="ORF">BACCAP_03288</name>
</gene>
<dbReference type="EMBL" id="AAXG02000032">
    <property type="protein sequence ID" value="EDM98486.1"/>
    <property type="molecule type" value="Genomic_DNA"/>
</dbReference>
<evidence type="ECO:0000313" key="3">
    <source>
        <dbReference type="Proteomes" id="UP000003639"/>
    </source>
</evidence>
<evidence type="ECO:0008006" key="4">
    <source>
        <dbReference type="Google" id="ProtNLM"/>
    </source>
</evidence>
<evidence type="ECO:0000256" key="1">
    <source>
        <dbReference type="SAM" id="Phobius"/>
    </source>
</evidence>
<dbReference type="STRING" id="411467.BACCAP_03288"/>
<reference evidence="2 3" key="1">
    <citation type="submission" date="2007-04" db="EMBL/GenBank/DDBJ databases">
        <authorList>
            <person name="Fulton L."/>
            <person name="Clifton S."/>
            <person name="Fulton B."/>
            <person name="Xu J."/>
            <person name="Minx P."/>
            <person name="Pepin K.H."/>
            <person name="Johnson M."/>
            <person name="Thiruvilangam P."/>
            <person name="Bhonagiri V."/>
            <person name="Nash W.E."/>
            <person name="Mardis E.R."/>
            <person name="Wilson R.K."/>
        </authorList>
    </citation>
    <scope>NUCLEOTIDE SEQUENCE [LARGE SCALE GENOMIC DNA]</scope>
    <source>
        <strain evidence="2 3">ATCC 29799</strain>
    </source>
</reference>
<feature type="transmembrane region" description="Helical" evidence="1">
    <location>
        <begin position="129"/>
        <end position="150"/>
    </location>
</feature>
<keyword evidence="1" id="KW-1133">Transmembrane helix</keyword>
<feature type="transmembrane region" description="Helical" evidence="1">
    <location>
        <begin position="46"/>
        <end position="79"/>
    </location>
</feature>
<protein>
    <recommendedName>
        <fullName evidence="4">ABC-2 type transporter domain-containing protein</fullName>
    </recommendedName>
</protein>
<proteinExistence type="predicted"/>
<dbReference type="Proteomes" id="UP000003639">
    <property type="component" value="Unassembled WGS sequence"/>
</dbReference>
<accession>A6NYI7</accession>
<feature type="non-terminal residue" evidence="2">
    <location>
        <position position="178"/>
    </location>
</feature>
<comment type="caution">
    <text evidence="2">The sequence shown here is derived from an EMBL/GenBank/DDBJ whole genome shotgun (WGS) entry which is preliminary data.</text>
</comment>
<sequence length="178" mass="20124">MLKTLRISFALKNTYRVNGILHSLKQIPLLKRVLPDRLYQVRGLKMFANVLSVLWEIVSIFLGKLLYFLTMVCGVGLLYERAPAGLGFLHILLFLTLIGSYMNTSLFNPTRDKYYAMILLRMNARSYTLSNYGYALGKVVVGFLPFTILFGLDRGVPLWLCLLIPVCIAGAKYPVPPT</sequence>
<organism evidence="2 3">
    <name type="scientific">Pseudoflavonifractor capillosus ATCC 29799</name>
    <dbReference type="NCBI Taxonomy" id="411467"/>
    <lineage>
        <taxon>Bacteria</taxon>
        <taxon>Bacillati</taxon>
        <taxon>Bacillota</taxon>
        <taxon>Clostridia</taxon>
        <taxon>Eubacteriales</taxon>
        <taxon>Oscillospiraceae</taxon>
        <taxon>Pseudoflavonifractor</taxon>
    </lineage>
</organism>